<feature type="compositionally biased region" description="Acidic residues" evidence="1">
    <location>
        <begin position="511"/>
        <end position="521"/>
    </location>
</feature>
<name>A0A1L9SJ54_9EURO</name>
<reference evidence="4" key="1">
    <citation type="journal article" date="2017" name="Genome Biol.">
        <title>Comparative genomics reveals high biological diversity and specific adaptations in the industrially and medically important fungal genus Aspergillus.</title>
        <authorList>
            <person name="de Vries R.P."/>
            <person name="Riley R."/>
            <person name="Wiebenga A."/>
            <person name="Aguilar-Osorio G."/>
            <person name="Amillis S."/>
            <person name="Uchima C.A."/>
            <person name="Anderluh G."/>
            <person name="Asadollahi M."/>
            <person name="Askin M."/>
            <person name="Barry K."/>
            <person name="Battaglia E."/>
            <person name="Bayram O."/>
            <person name="Benocci T."/>
            <person name="Braus-Stromeyer S.A."/>
            <person name="Caldana C."/>
            <person name="Canovas D."/>
            <person name="Cerqueira G.C."/>
            <person name="Chen F."/>
            <person name="Chen W."/>
            <person name="Choi C."/>
            <person name="Clum A."/>
            <person name="Dos Santos R.A."/>
            <person name="Damasio A.R."/>
            <person name="Diallinas G."/>
            <person name="Emri T."/>
            <person name="Fekete E."/>
            <person name="Flipphi M."/>
            <person name="Freyberg S."/>
            <person name="Gallo A."/>
            <person name="Gournas C."/>
            <person name="Habgood R."/>
            <person name="Hainaut M."/>
            <person name="Harispe M.L."/>
            <person name="Henrissat B."/>
            <person name="Hilden K.S."/>
            <person name="Hope R."/>
            <person name="Hossain A."/>
            <person name="Karabika E."/>
            <person name="Karaffa L."/>
            <person name="Karanyi Z."/>
            <person name="Krasevec N."/>
            <person name="Kuo A."/>
            <person name="Kusch H."/>
            <person name="LaButti K."/>
            <person name="Lagendijk E.L."/>
            <person name="Lapidus A."/>
            <person name="Levasseur A."/>
            <person name="Lindquist E."/>
            <person name="Lipzen A."/>
            <person name="Logrieco A.F."/>
            <person name="MacCabe A."/>
            <person name="Maekelae M.R."/>
            <person name="Malavazi I."/>
            <person name="Melin P."/>
            <person name="Meyer V."/>
            <person name="Mielnichuk N."/>
            <person name="Miskei M."/>
            <person name="Molnar A.P."/>
            <person name="Mule G."/>
            <person name="Ngan C.Y."/>
            <person name="Orejas M."/>
            <person name="Orosz E."/>
            <person name="Ouedraogo J.P."/>
            <person name="Overkamp K.M."/>
            <person name="Park H.-S."/>
            <person name="Perrone G."/>
            <person name="Piumi F."/>
            <person name="Punt P.J."/>
            <person name="Ram A.F."/>
            <person name="Ramon A."/>
            <person name="Rauscher S."/>
            <person name="Record E."/>
            <person name="Riano-Pachon D.M."/>
            <person name="Robert V."/>
            <person name="Roehrig J."/>
            <person name="Ruller R."/>
            <person name="Salamov A."/>
            <person name="Salih N.S."/>
            <person name="Samson R.A."/>
            <person name="Sandor E."/>
            <person name="Sanguinetti M."/>
            <person name="Schuetze T."/>
            <person name="Sepcic K."/>
            <person name="Shelest E."/>
            <person name="Sherlock G."/>
            <person name="Sophianopoulou V."/>
            <person name="Squina F.M."/>
            <person name="Sun H."/>
            <person name="Susca A."/>
            <person name="Todd R.B."/>
            <person name="Tsang A."/>
            <person name="Unkles S.E."/>
            <person name="van de Wiele N."/>
            <person name="van Rossen-Uffink D."/>
            <person name="Oliveira J.V."/>
            <person name="Vesth T.C."/>
            <person name="Visser J."/>
            <person name="Yu J.-H."/>
            <person name="Zhou M."/>
            <person name="Andersen M.R."/>
            <person name="Archer D.B."/>
            <person name="Baker S.E."/>
            <person name="Benoit I."/>
            <person name="Brakhage A.A."/>
            <person name="Braus G.H."/>
            <person name="Fischer R."/>
            <person name="Frisvad J.C."/>
            <person name="Goldman G.H."/>
            <person name="Houbraken J."/>
            <person name="Oakley B."/>
            <person name="Pocsi I."/>
            <person name="Scazzocchio C."/>
            <person name="Seiboth B."/>
            <person name="vanKuyk P.A."/>
            <person name="Wortman J."/>
            <person name="Dyer P.S."/>
            <person name="Grigoriev I.V."/>
        </authorList>
    </citation>
    <scope>NUCLEOTIDE SEQUENCE [LARGE SCALE GENOMIC DNA]</scope>
    <source>
        <strain evidence="4">CBS 506.65</strain>
    </source>
</reference>
<feature type="compositionally biased region" description="Polar residues" evidence="1">
    <location>
        <begin position="423"/>
        <end position="437"/>
    </location>
</feature>
<feature type="transmembrane region" description="Helical" evidence="2">
    <location>
        <begin position="87"/>
        <end position="110"/>
    </location>
</feature>
<protein>
    <submittedName>
        <fullName evidence="3">Uncharacterized protein</fullName>
    </submittedName>
</protein>
<feature type="region of interest" description="Disordered" evidence="1">
    <location>
        <begin position="242"/>
        <end position="269"/>
    </location>
</feature>
<dbReference type="AlphaFoldDB" id="A0A1L9SJ54"/>
<feature type="transmembrane region" description="Helical" evidence="2">
    <location>
        <begin position="203"/>
        <end position="228"/>
    </location>
</feature>
<feature type="region of interest" description="Disordered" evidence="1">
    <location>
        <begin position="1"/>
        <end position="72"/>
    </location>
</feature>
<dbReference type="OrthoDB" id="5404940at2759"/>
<gene>
    <name evidence="3" type="ORF">ASPZODRAFT_132109</name>
</gene>
<dbReference type="Proteomes" id="UP000184188">
    <property type="component" value="Unassembled WGS sequence"/>
</dbReference>
<feature type="transmembrane region" description="Helical" evidence="2">
    <location>
        <begin position="149"/>
        <end position="174"/>
    </location>
</feature>
<keyword evidence="4" id="KW-1185">Reference proteome</keyword>
<dbReference type="RefSeq" id="XP_022581666.1">
    <property type="nucleotide sequence ID" value="XM_022722937.1"/>
</dbReference>
<dbReference type="GeneID" id="34609402"/>
<feature type="compositionally biased region" description="Basic residues" evidence="1">
    <location>
        <begin position="616"/>
        <end position="628"/>
    </location>
</feature>
<feature type="region of interest" description="Disordered" evidence="1">
    <location>
        <begin position="587"/>
        <end position="657"/>
    </location>
</feature>
<accession>A0A1L9SJ54</accession>
<organism evidence="3 4">
    <name type="scientific">Penicilliopsis zonata CBS 506.65</name>
    <dbReference type="NCBI Taxonomy" id="1073090"/>
    <lineage>
        <taxon>Eukaryota</taxon>
        <taxon>Fungi</taxon>
        <taxon>Dikarya</taxon>
        <taxon>Ascomycota</taxon>
        <taxon>Pezizomycotina</taxon>
        <taxon>Eurotiomycetes</taxon>
        <taxon>Eurotiomycetidae</taxon>
        <taxon>Eurotiales</taxon>
        <taxon>Aspergillaceae</taxon>
        <taxon>Penicilliopsis</taxon>
    </lineage>
</organism>
<evidence type="ECO:0000313" key="4">
    <source>
        <dbReference type="Proteomes" id="UP000184188"/>
    </source>
</evidence>
<proteinExistence type="predicted"/>
<keyword evidence="2" id="KW-0472">Membrane</keyword>
<dbReference type="EMBL" id="KV878341">
    <property type="protein sequence ID" value="OJJ47156.1"/>
    <property type="molecule type" value="Genomic_DNA"/>
</dbReference>
<keyword evidence="2" id="KW-1133">Transmembrane helix</keyword>
<keyword evidence="2" id="KW-0812">Transmembrane</keyword>
<evidence type="ECO:0000256" key="1">
    <source>
        <dbReference type="SAM" id="MobiDB-lite"/>
    </source>
</evidence>
<sequence>MGRSSPPFLYRQANSTFHGPTDRPFNPKAVTEASWTREEPKPQPKGPLVNLNRHPDSWSSAPDIKPQWEPMSPSTKGRVKYGRLVQLVLRLAQLLGALGSLFCVIVITNVQTTVSWIIRVGPAVAILHTLYGAYHLCRSPVTRPPGSQASYMLFASTVDACLIPFFAFAAFMGYGQYTTDTYDWGTLLDNSDGNMPSLIAQTLFLLSVINGGLHLISLGISIFLAAIFRQITRLPPDMNPLEDNLTARPLKRKKKPEITEKHTSQHSVDSILSSVEDPLIGPPRTMPFMHTRQNSSFDRSSYAFSEISNEKRNSKMSFHLPLVSNMEPSSPQFSASDQPVRPKSFITQTSAFRNIDSFSAQPETVADRIGDVQLEQPVAEHPGQAHLLSDPSDNWIAYPSRTPSPVLDGAAKNENLARREASSVYSKRSNTTTSSYSGVKDWVGSAQKFGRDIGNVLPEDIRGEYESLTMNEYYGNEDMHSVPKIGGFYDELEHDLGTHRIEIFTDHNDNDDLSDNDDQDMESLRPNPLTMNPPTPRPLMDEYIEDHVKTSRPVLTDIPNLEYGQASLVPPPIENPLKKGRFYGELQSDSGLSIPRGVSGQDEEYTRPKEPSRAKSFIRRKSEKKRKPPIPAVAPKEEPPVDPPTVATHESDRKGRVVSNSGADITARNTLGAGSALSYGNYIAGLGVGRRRDVSGKLAEEGRSAVFSSPSDEQPARPGSDMENTTPIRAAGWARFAGL</sequence>
<evidence type="ECO:0000256" key="2">
    <source>
        <dbReference type="SAM" id="Phobius"/>
    </source>
</evidence>
<dbReference type="STRING" id="1073090.A0A1L9SJ54"/>
<feature type="compositionally biased region" description="Basic and acidic residues" evidence="1">
    <location>
        <begin position="604"/>
        <end position="613"/>
    </location>
</feature>
<feature type="region of interest" description="Disordered" evidence="1">
    <location>
        <begin position="506"/>
        <end position="535"/>
    </location>
</feature>
<feature type="region of interest" description="Disordered" evidence="1">
    <location>
        <begin position="697"/>
        <end position="728"/>
    </location>
</feature>
<feature type="transmembrane region" description="Helical" evidence="2">
    <location>
        <begin position="116"/>
        <end position="137"/>
    </location>
</feature>
<evidence type="ECO:0000313" key="3">
    <source>
        <dbReference type="EMBL" id="OJJ47156.1"/>
    </source>
</evidence>
<feature type="region of interest" description="Disordered" evidence="1">
    <location>
        <begin position="418"/>
        <end position="437"/>
    </location>
</feature>
<dbReference type="VEuPathDB" id="FungiDB:ASPZODRAFT_132109"/>